<dbReference type="Proteomes" id="UP000000763">
    <property type="component" value="Chromosome 6"/>
</dbReference>
<feature type="compositionally biased region" description="Basic and acidic residues" evidence="1">
    <location>
        <begin position="64"/>
        <end position="80"/>
    </location>
</feature>
<sequence length="80" mass="8429">MTHGGSGASARRVAAWQARQRRQLGAATVRRLGSSGTAAVARRGFSPGRKAGEGSQRRRRRSGGKHEIDDNGGAREDTTG</sequence>
<feature type="region of interest" description="Disordered" evidence="1">
    <location>
        <begin position="1"/>
        <end position="80"/>
    </location>
</feature>
<proteinExistence type="predicted"/>
<reference evidence="3" key="2">
    <citation type="submission" date="2002-03" db="EMBL/GenBank/DDBJ databases">
        <title>Oryza sativa nipponbare(GA3) genomic DNA, chromosome 6, BAC clone:OSJNBa0037N01.</title>
        <authorList>
            <person name="Sasaki T."/>
            <person name="Matsumoto T."/>
            <person name="Yamamoto K."/>
        </authorList>
    </citation>
    <scope>NUCLEOTIDE SEQUENCE</scope>
</reference>
<feature type="compositionally biased region" description="Low complexity" evidence="1">
    <location>
        <begin position="8"/>
        <end position="27"/>
    </location>
</feature>
<gene>
    <name evidence="3" type="ORF">OSJNBa0037N01.27</name>
    <name evidence="2" type="ORF">P0031A09.46</name>
</gene>
<protein>
    <submittedName>
        <fullName evidence="3">Uncharacterized protein</fullName>
    </submittedName>
</protein>
<reference evidence="2" key="1">
    <citation type="submission" date="2002-01" db="EMBL/GenBank/DDBJ databases">
        <title>Oryza sativa nipponbare(GA3) genomic DNA, chromosome 6, PAC clone:P0031A09.</title>
        <authorList>
            <person name="Sasaki T."/>
            <person name="Matsumoto T."/>
            <person name="Yamamoto K."/>
        </authorList>
    </citation>
    <scope>NUCLEOTIDE SEQUENCE</scope>
</reference>
<dbReference type="AlphaFoldDB" id="Q5Z6R5"/>
<reference evidence="4" key="4">
    <citation type="journal article" date="2008" name="Nucleic Acids Res.">
        <title>The rice annotation project database (RAP-DB): 2008 update.</title>
        <authorList>
            <consortium name="The rice annotation project (RAP)"/>
        </authorList>
    </citation>
    <scope>GENOME REANNOTATION</scope>
    <source>
        <strain evidence="4">cv. Nipponbare</strain>
    </source>
</reference>
<organism evidence="3 4">
    <name type="scientific">Oryza sativa subsp. japonica</name>
    <name type="common">Rice</name>
    <dbReference type="NCBI Taxonomy" id="39947"/>
    <lineage>
        <taxon>Eukaryota</taxon>
        <taxon>Viridiplantae</taxon>
        <taxon>Streptophyta</taxon>
        <taxon>Embryophyta</taxon>
        <taxon>Tracheophyta</taxon>
        <taxon>Spermatophyta</taxon>
        <taxon>Magnoliopsida</taxon>
        <taxon>Liliopsida</taxon>
        <taxon>Poales</taxon>
        <taxon>Poaceae</taxon>
        <taxon>BOP clade</taxon>
        <taxon>Oryzoideae</taxon>
        <taxon>Oryzeae</taxon>
        <taxon>Oryzinae</taxon>
        <taxon>Oryza</taxon>
        <taxon>Oryza sativa</taxon>
    </lineage>
</organism>
<evidence type="ECO:0000313" key="4">
    <source>
        <dbReference type="Proteomes" id="UP000000763"/>
    </source>
</evidence>
<evidence type="ECO:0000313" key="3">
    <source>
        <dbReference type="EMBL" id="BAD54354.1"/>
    </source>
</evidence>
<accession>Q5Z6R5</accession>
<reference evidence="4" key="3">
    <citation type="journal article" date="2005" name="Nature">
        <title>The map-based sequence of the rice genome.</title>
        <authorList>
            <consortium name="International rice genome sequencing project (IRGSP)"/>
            <person name="Matsumoto T."/>
            <person name="Wu J."/>
            <person name="Kanamori H."/>
            <person name="Katayose Y."/>
            <person name="Fujisawa M."/>
            <person name="Namiki N."/>
            <person name="Mizuno H."/>
            <person name="Yamamoto K."/>
            <person name="Antonio B.A."/>
            <person name="Baba T."/>
            <person name="Sakata K."/>
            <person name="Nagamura Y."/>
            <person name="Aoki H."/>
            <person name="Arikawa K."/>
            <person name="Arita K."/>
            <person name="Bito T."/>
            <person name="Chiden Y."/>
            <person name="Fujitsuka N."/>
            <person name="Fukunaka R."/>
            <person name="Hamada M."/>
            <person name="Harada C."/>
            <person name="Hayashi A."/>
            <person name="Hijishita S."/>
            <person name="Honda M."/>
            <person name="Hosokawa S."/>
            <person name="Ichikawa Y."/>
            <person name="Idonuma A."/>
            <person name="Iijima M."/>
            <person name="Ikeda M."/>
            <person name="Ikeno M."/>
            <person name="Ito K."/>
            <person name="Ito S."/>
            <person name="Ito T."/>
            <person name="Ito Y."/>
            <person name="Ito Y."/>
            <person name="Iwabuchi A."/>
            <person name="Kamiya K."/>
            <person name="Karasawa W."/>
            <person name="Kurita K."/>
            <person name="Katagiri S."/>
            <person name="Kikuta A."/>
            <person name="Kobayashi H."/>
            <person name="Kobayashi N."/>
            <person name="Machita K."/>
            <person name="Maehara T."/>
            <person name="Masukawa M."/>
            <person name="Mizubayashi T."/>
            <person name="Mukai Y."/>
            <person name="Nagasaki H."/>
            <person name="Nagata Y."/>
            <person name="Naito S."/>
            <person name="Nakashima M."/>
            <person name="Nakama Y."/>
            <person name="Nakamichi Y."/>
            <person name="Nakamura M."/>
            <person name="Meguro A."/>
            <person name="Negishi M."/>
            <person name="Ohta I."/>
            <person name="Ohta T."/>
            <person name="Okamoto M."/>
            <person name="Ono N."/>
            <person name="Saji S."/>
            <person name="Sakaguchi M."/>
            <person name="Sakai K."/>
            <person name="Shibata M."/>
            <person name="Shimokawa T."/>
            <person name="Song J."/>
            <person name="Takazaki Y."/>
            <person name="Terasawa K."/>
            <person name="Tsugane M."/>
            <person name="Tsuji K."/>
            <person name="Ueda S."/>
            <person name="Waki K."/>
            <person name="Yamagata H."/>
            <person name="Yamamoto M."/>
            <person name="Yamamoto S."/>
            <person name="Yamane H."/>
            <person name="Yoshiki S."/>
            <person name="Yoshihara R."/>
            <person name="Yukawa K."/>
            <person name="Zhong H."/>
            <person name="Yano M."/>
            <person name="Yuan Q."/>
            <person name="Ouyang S."/>
            <person name="Liu J."/>
            <person name="Jones K.M."/>
            <person name="Gansberger K."/>
            <person name="Moffat K."/>
            <person name="Hill J."/>
            <person name="Bera J."/>
            <person name="Fadrosh D."/>
            <person name="Jin S."/>
            <person name="Johri S."/>
            <person name="Kim M."/>
            <person name="Overton L."/>
            <person name="Reardon M."/>
            <person name="Tsitrin T."/>
            <person name="Vuong H."/>
            <person name="Weaver B."/>
            <person name="Ciecko A."/>
            <person name="Tallon L."/>
            <person name="Jackson J."/>
            <person name="Pai G."/>
            <person name="Aken S.V."/>
            <person name="Utterback T."/>
            <person name="Reidmuller S."/>
            <person name="Feldblyum T."/>
            <person name="Hsiao J."/>
            <person name="Zismann V."/>
            <person name="Iobst S."/>
            <person name="de Vazeille A.R."/>
            <person name="Buell C.R."/>
            <person name="Ying K."/>
            <person name="Li Y."/>
            <person name="Lu T."/>
            <person name="Huang Y."/>
            <person name="Zhao Q."/>
            <person name="Feng Q."/>
            <person name="Zhang L."/>
            <person name="Zhu J."/>
            <person name="Weng Q."/>
            <person name="Mu J."/>
            <person name="Lu Y."/>
            <person name="Fan D."/>
            <person name="Liu Y."/>
            <person name="Guan J."/>
            <person name="Zhang Y."/>
            <person name="Yu S."/>
            <person name="Liu X."/>
            <person name="Zhang Y."/>
            <person name="Hong G."/>
            <person name="Han B."/>
            <person name="Choisne N."/>
            <person name="Demange N."/>
            <person name="Orjeda G."/>
            <person name="Samain S."/>
            <person name="Cattolico L."/>
            <person name="Pelletier E."/>
            <person name="Couloux A."/>
            <person name="Segurens B."/>
            <person name="Wincker P."/>
            <person name="D'Hont A."/>
            <person name="Scarpelli C."/>
            <person name="Weissenbach J."/>
            <person name="Salanoubat M."/>
            <person name="Quetier F."/>
            <person name="Yu Y."/>
            <person name="Kim H.R."/>
            <person name="Rambo T."/>
            <person name="Currie J."/>
            <person name="Collura K."/>
            <person name="Luo M."/>
            <person name="Yang T."/>
            <person name="Ammiraju J.S.S."/>
            <person name="Engler F."/>
            <person name="Soderlund C."/>
            <person name="Wing R.A."/>
            <person name="Palmer L.E."/>
            <person name="de la Bastide M."/>
            <person name="Spiegel L."/>
            <person name="Nascimento L."/>
            <person name="Zutavern T."/>
            <person name="O'Shaughnessy A."/>
            <person name="Dike S."/>
            <person name="Dedhia N."/>
            <person name="Preston R."/>
            <person name="Balija V."/>
            <person name="McCombie W.R."/>
            <person name="Chow T."/>
            <person name="Chen H."/>
            <person name="Chung M."/>
            <person name="Chen C."/>
            <person name="Shaw J."/>
            <person name="Wu H."/>
            <person name="Hsiao K."/>
            <person name="Chao Y."/>
            <person name="Chu M."/>
            <person name="Cheng C."/>
            <person name="Hour A."/>
            <person name="Lee P."/>
            <person name="Lin S."/>
            <person name="Lin Y."/>
            <person name="Liou J."/>
            <person name="Liu S."/>
            <person name="Hsing Y."/>
            <person name="Raghuvanshi S."/>
            <person name="Mohanty A."/>
            <person name="Bharti A.K."/>
            <person name="Gaur A."/>
            <person name="Gupta V."/>
            <person name="Kumar D."/>
            <person name="Ravi V."/>
            <person name="Vij S."/>
            <person name="Kapur A."/>
            <person name="Khurana P."/>
            <person name="Khurana P."/>
            <person name="Khurana J.P."/>
            <person name="Tyagi A.K."/>
            <person name="Gaikwad K."/>
            <person name="Singh A."/>
            <person name="Dalal V."/>
            <person name="Srivastava S."/>
            <person name="Dixit A."/>
            <person name="Pal A.K."/>
            <person name="Ghazi I.A."/>
            <person name="Yadav M."/>
            <person name="Pandit A."/>
            <person name="Bhargava A."/>
            <person name="Sureshbabu K."/>
            <person name="Batra K."/>
            <person name="Sharma T.R."/>
            <person name="Mohapatra T."/>
            <person name="Singh N.K."/>
            <person name="Messing J."/>
            <person name="Nelson A.B."/>
            <person name="Fuks G."/>
            <person name="Kavchok S."/>
            <person name="Keizer G."/>
            <person name="Linton E."/>
            <person name="Llaca V."/>
            <person name="Song R."/>
            <person name="Tanyolac B."/>
            <person name="Young S."/>
            <person name="Ho-Il K."/>
            <person name="Hahn J.H."/>
            <person name="Sangsakoo G."/>
            <person name="Vanavichit A."/>
            <person name="de Mattos Luiz.A.T."/>
            <person name="Zimmer P.D."/>
            <person name="Malone G."/>
            <person name="Dellagostin O."/>
            <person name="de Oliveira A.C."/>
            <person name="Bevan M."/>
            <person name="Bancroft I."/>
            <person name="Minx P."/>
            <person name="Cordum H."/>
            <person name="Wilson R."/>
            <person name="Cheng Z."/>
            <person name="Jin W."/>
            <person name="Jiang J."/>
            <person name="Leong S.A."/>
            <person name="Iwama H."/>
            <person name="Gojobori T."/>
            <person name="Itoh T."/>
            <person name="Niimura Y."/>
            <person name="Fujii Y."/>
            <person name="Habara T."/>
            <person name="Sakai H."/>
            <person name="Sato Y."/>
            <person name="Wilson G."/>
            <person name="Kumar K."/>
            <person name="McCouch S."/>
            <person name="Juretic N."/>
            <person name="Hoen D."/>
            <person name="Wright S."/>
            <person name="Bruskiewich R."/>
            <person name="Bureau T."/>
            <person name="Miyao A."/>
            <person name="Hirochika H."/>
            <person name="Nishikawa T."/>
            <person name="Kadowaki K."/>
            <person name="Sugiura M."/>
            <person name="Burr B."/>
            <person name="Sasaki T."/>
        </authorList>
    </citation>
    <scope>NUCLEOTIDE SEQUENCE [LARGE SCALE GENOMIC DNA]</scope>
    <source>
        <strain evidence="4">cv. Nipponbare</strain>
    </source>
</reference>
<dbReference type="EMBL" id="AP004630">
    <property type="protein sequence ID" value="BAD54092.1"/>
    <property type="molecule type" value="Genomic_DNA"/>
</dbReference>
<dbReference type="EMBL" id="AP004993">
    <property type="protein sequence ID" value="BAD54354.1"/>
    <property type="molecule type" value="Genomic_DNA"/>
</dbReference>
<name>Q5Z6R5_ORYSJ</name>
<evidence type="ECO:0000256" key="1">
    <source>
        <dbReference type="SAM" id="MobiDB-lite"/>
    </source>
</evidence>
<evidence type="ECO:0000313" key="2">
    <source>
        <dbReference type="EMBL" id="BAD54092.1"/>
    </source>
</evidence>